<dbReference type="Gene3D" id="2.30.42.10">
    <property type="match status" value="2"/>
</dbReference>
<dbReference type="Pfam" id="PF13365">
    <property type="entry name" value="Trypsin_2"/>
    <property type="match status" value="1"/>
</dbReference>
<dbReference type="RefSeq" id="WP_145717666.1">
    <property type="nucleotide sequence ID" value="NZ_BAAAFY010000002.1"/>
</dbReference>
<dbReference type="InterPro" id="IPR036034">
    <property type="entry name" value="PDZ_sf"/>
</dbReference>
<keyword evidence="3" id="KW-0732">Signal</keyword>
<feature type="domain" description="PDZ" evidence="4">
    <location>
        <begin position="275"/>
        <end position="367"/>
    </location>
</feature>
<feature type="chain" id="PRO_5021778933" evidence="3">
    <location>
        <begin position="24"/>
        <end position="485"/>
    </location>
</feature>
<dbReference type="PANTHER" id="PTHR43343">
    <property type="entry name" value="PEPTIDASE S12"/>
    <property type="match status" value="1"/>
</dbReference>
<dbReference type="Gene3D" id="2.40.10.120">
    <property type="match status" value="1"/>
</dbReference>
<dbReference type="EMBL" id="VLLG01000005">
    <property type="protein sequence ID" value="TWI84132.1"/>
    <property type="molecule type" value="Genomic_DNA"/>
</dbReference>
<gene>
    <name evidence="5" type="ORF">LX66_4494</name>
</gene>
<comment type="caution">
    <text evidence="5">The sequence shown here is derived from an EMBL/GenBank/DDBJ whole genome shotgun (WGS) entry which is preliminary data.</text>
</comment>
<dbReference type="InterPro" id="IPR001478">
    <property type="entry name" value="PDZ"/>
</dbReference>
<keyword evidence="6" id="KW-1185">Reference proteome</keyword>
<dbReference type="SMART" id="SM00228">
    <property type="entry name" value="PDZ"/>
    <property type="match status" value="2"/>
</dbReference>
<accession>A0A562SSE6</accession>
<dbReference type="AlphaFoldDB" id="A0A562SSE6"/>
<name>A0A562SSE6_CHIJA</name>
<dbReference type="PRINTS" id="PR00834">
    <property type="entry name" value="PROTEASES2C"/>
</dbReference>
<reference evidence="5 6" key="1">
    <citation type="journal article" date="2013" name="Stand. Genomic Sci.">
        <title>Genomic Encyclopedia of Type Strains, Phase I: The one thousand microbial genomes (KMG-I) project.</title>
        <authorList>
            <person name="Kyrpides N.C."/>
            <person name="Woyke T."/>
            <person name="Eisen J.A."/>
            <person name="Garrity G."/>
            <person name="Lilburn T.G."/>
            <person name="Beck B.J."/>
            <person name="Whitman W.B."/>
            <person name="Hugenholtz P."/>
            <person name="Klenk H.P."/>
        </authorList>
    </citation>
    <scope>NUCLEOTIDE SEQUENCE [LARGE SCALE GENOMIC DNA]</scope>
    <source>
        <strain evidence="5 6">DSM 13484</strain>
    </source>
</reference>
<dbReference type="OrthoDB" id="9758917at2"/>
<evidence type="ECO:0000259" key="4">
    <source>
        <dbReference type="PROSITE" id="PS50106"/>
    </source>
</evidence>
<dbReference type="PROSITE" id="PS50106">
    <property type="entry name" value="PDZ"/>
    <property type="match status" value="1"/>
</dbReference>
<protein>
    <submittedName>
        <fullName evidence="5">S1-C subfamily serine protease</fullName>
    </submittedName>
</protein>
<evidence type="ECO:0000256" key="1">
    <source>
        <dbReference type="ARBA" id="ARBA00022670"/>
    </source>
</evidence>
<keyword evidence="1 5" id="KW-0645">Protease</keyword>
<evidence type="ECO:0000256" key="3">
    <source>
        <dbReference type="SAM" id="SignalP"/>
    </source>
</evidence>
<keyword evidence="2" id="KW-0378">Hydrolase</keyword>
<dbReference type="PANTHER" id="PTHR43343:SF3">
    <property type="entry name" value="PROTEASE DO-LIKE 8, CHLOROPLASTIC"/>
    <property type="match status" value="1"/>
</dbReference>
<dbReference type="SUPFAM" id="SSF50156">
    <property type="entry name" value="PDZ domain-like"/>
    <property type="match status" value="2"/>
</dbReference>
<organism evidence="5 6">
    <name type="scientific">Chitinophaga japonensis</name>
    <name type="common">Flexibacter japonensis</name>
    <dbReference type="NCBI Taxonomy" id="104662"/>
    <lineage>
        <taxon>Bacteria</taxon>
        <taxon>Pseudomonadati</taxon>
        <taxon>Bacteroidota</taxon>
        <taxon>Chitinophagia</taxon>
        <taxon>Chitinophagales</taxon>
        <taxon>Chitinophagaceae</taxon>
        <taxon>Chitinophaga</taxon>
    </lineage>
</organism>
<dbReference type="InterPro" id="IPR009003">
    <property type="entry name" value="Peptidase_S1_PA"/>
</dbReference>
<evidence type="ECO:0000313" key="5">
    <source>
        <dbReference type="EMBL" id="TWI84132.1"/>
    </source>
</evidence>
<dbReference type="SUPFAM" id="SSF50494">
    <property type="entry name" value="Trypsin-like serine proteases"/>
    <property type="match status" value="1"/>
</dbReference>
<dbReference type="GO" id="GO:0004252">
    <property type="term" value="F:serine-type endopeptidase activity"/>
    <property type="evidence" value="ECO:0007669"/>
    <property type="project" value="InterPro"/>
</dbReference>
<dbReference type="Proteomes" id="UP000316778">
    <property type="component" value="Unassembled WGS sequence"/>
</dbReference>
<feature type="signal peptide" evidence="3">
    <location>
        <begin position="1"/>
        <end position="23"/>
    </location>
</feature>
<dbReference type="InterPro" id="IPR001940">
    <property type="entry name" value="Peptidase_S1C"/>
</dbReference>
<evidence type="ECO:0000313" key="6">
    <source>
        <dbReference type="Proteomes" id="UP000316778"/>
    </source>
</evidence>
<dbReference type="GO" id="GO:0006508">
    <property type="term" value="P:proteolysis"/>
    <property type="evidence" value="ECO:0007669"/>
    <property type="project" value="UniProtKB-KW"/>
</dbReference>
<dbReference type="Pfam" id="PF13180">
    <property type="entry name" value="PDZ_2"/>
    <property type="match status" value="1"/>
</dbReference>
<sequence length="485" mass="52494">MKKALVISVLFLLPCLPALPGLAQEKEVRISSGRLPFVPLEERQQQALAGEQPAPSRGPAAQTPGFRYAAGKVIPGVVHIVAVYKPGFRGQPLNPFSTFYNNDMWPNARRNVRAPEGSASGVLLSGDGYIVTNCHVVQNARSIAVILHDKRSFEAQVIGMDSLTDLALLKIPAARLPFVAFGSTDSIAVGDWVLAVGNPFNLASTVTAGIVSAKSRNINTLEEQGGISSFIQTDAVMNNGNSGGALVDLDGKLIGINTGIITPNGSYTGYAFSIPVEVVRKVSNDLLRYGAAYRAYMGVFLKDVPDRYGVYVDSLVKEGAAMQAGIRPGDIITRVAAKTVESVAAFHETMILHHPGDKVIVTVVRKQREIQLQTALNGQEETAAGVANDPEGLLQLLGIEVMDIFRQEKEQLQLKGGLRVIKVRHGRIFRSTSIEPGFIILEVNNQPVSSREDLFNALRYYKGRVLVAGIYPDYPHALYYAAFTL</sequence>
<dbReference type="InterPro" id="IPR051201">
    <property type="entry name" value="Chloro_Bact_Ser_Proteases"/>
</dbReference>
<proteinExistence type="predicted"/>
<evidence type="ECO:0000256" key="2">
    <source>
        <dbReference type="ARBA" id="ARBA00022801"/>
    </source>
</evidence>